<evidence type="ECO:0000256" key="5">
    <source>
        <dbReference type="SAM" id="MobiDB-lite"/>
    </source>
</evidence>
<dbReference type="PANTHER" id="PTHR45856">
    <property type="entry name" value="ALPHA/BETA-HYDROLASES SUPERFAMILY PROTEIN"/>
    <property type="match status" value="1"/>
</dbReference>
<dbReference type="Pfam" id="PF01764">
    <property type="entry name" value="Lipase_3"/>
    <property type="match status" value="1"/>
</dbReference>
<dbReference type="Gene3D" id="3.40.50.1820">
    <property type="entry name" value="alpha/beta hydrolase"/>
    <property type="match status" value="1"/>
</dbReference>
<comment type="similarity">
    <text evidence="2">Belongs to the AB hydrolase superfamily. Lipase family. Class 3 subfamily.</text>
</comment>
<keyword evidence="8" id="KW-1185">Reference proteome</keyword>
<dbReference type="EMBL" id="CYGV01001068">
    <property type="protein sequence ID" value="CUA70007.1"/>
    <property type="molecule type" value="Genomic_DNA"/>
</dbReference>
<proteinExistence type="inferred from homology"/>
<reference evidence="7 8" key="1">
    <citation type="submission" date="2015-07" db="EMBL/GenBank/DDBJ databases">
        <authorList>
            <person name="Noorani M."/>
        </authorList>
    </citation>
    <scope>NUCLEOTIDE SEQUENCE [LARGE SCALE GENOMIC DNA]</scope>
    <source>
        <strain evidence="7">BBA 69670</strain>
    </source>
</reference>
<protein>
    <recommendedName>
        <fullName evidence="6">Fungal lipase-type domain-containing protein</fullName>
    </recommendedName>
</protein>
<evidence type="ECO:0000256" key="2">
    <source>
        <dbReference type="ARBA" id="ARBA00043996"/>
    </source>
</evidence>
<dbReference type="GO" id="GO:0006629">
    <property type="term" value="P:lipid metabolic process"/>
    <property type="evidence" value="ECO:0007669"/>
    <property type="project" value="InterPro"/>
</dbReference>
<dbReference type="PANTHER" id="PTHR45856:SF24">
    <property type="entry name" value="FUNGAL LIPASE-LIKE DOMAIN-CONTAINING PROTEIN"/>
    <property type="match status" value="1"/>
</dbReference>
<comment type="catalytic activity">
    <reaction evidence="4">
        <text>a monoacylglycerol + H2O = glycerol + a fatty acid + H(+)</text>
        <dbReference type="Rhea" id="RHEA:15245"/>
        <dbReference type="ChEBI" id="CHEBI:15377"/>
        <dbReference type="ChEBI" id="CHEBI:15378"/>
        <dbReference type="ChEBI" id="CHEBI:17408"/>
        <dbReference type="ChEBI" id="CHEBI:17754"/>
        <dbReference type="ChEBI" id="CHEBI:28868"/>
    </reaction>
</comment>
<feature type="region of interest" description="Disordered" evidence="5">
    <location>
        <begin position="33"/>
        <end position="52"/>
    </location>
</feature>
<dbReference type="CDD" id="cd00519">
    <property type="entry name" value="Lipase_3"/>
    <property type="match status" value="1"/>
</dbReference>
<dbReference type="InterPro" id="IPR051218">
    <property type="entry name" value="Sec_MonoDiacylglyc_Lipase"/>
</dbReference>
<dbReference type="AlphaFoldDB" id="A0A0K6FVI0"/>
<name>A0A0K6FVI0_9AGAM</name>
<dbReference type="InterPro" id="IPR002921">
    <property type="entry name" value="Fungal_lipase-type"/>
</dbReference>
<evidence type="ECO:0000313" key="7">
    <source>
        <dbReference type="EMBL" id="CUA70007.1"/>
    </source>
</evidence>
<dbReference type="Proteomes" id="UP000044841">
    <property type="component" value="Unassembled WGS sequence"/>
</dbReference>
<gene>
    <name evidence="7" type="ORF">RSOLAG22IIIB_08848</name>
</gene>
<evidence type="ECO:0000313" key="8">
    <source>
        <dbReference type="Proteomes" id="UP000044841"/>
    </source>
</evidence>
<evidence type="ECO:0000259" key="6">
    <source>
        <dbReference type="Pfam" id="PF01764"/>
    </source>
</evidence>
<feature type="domain" description="Fungal lipase-type" evidence="6">
    <location>
        <begin position="183"/>
        <end position="337"/>
    </location>
</feature>
<evidence type="ECO:0000256" key="4">
    <source>
        <dbReference type="ARBA" id="ARBA00048461"/>
    </source>
</evidence>
<dbReference type="InterPro" id="IPR029058">
    <property type="entry name" value="AB_hydrolase_fold"/>
</dbReference>
<keyword evidence="1" id="KW-1015">Disulfide bond</keyword>
<accession>A0A0K6FVI0</accession>
<evidence type="ECO:0000256" key="1">
    <source>
        <dbReference type="ARBA" id="ARBA00023157"/>
    </source>
</evidence>
<organism evidence="7 8">
    <name type="scientific">Rhizoctonia solani</name>
    <dbReference type="NCBI Taxonomy" id="456999"/>
    <lineage>
        <taxon>Eukaryota</taxon>
        <taxon>Fungi</taxon>
        <taxon>Dikarya</taxon>
        <taxon>Basidiomycota</taxon>
        <taxon>Agaricomycotina</taxon>
        <taxon>Agaricomycetes</taxon>
        <taxon>Cantharellales</taxon>
        <taxon>Ceratobasidiaceae</taxon>
        <taxon>Rhizoctonia</taxon>
    </lineage>
</organism>
<comment type="catalytic activity">
    <reaction evidence="3">
        <text>a diacylglycerol + H2O = a monoacylglycerol + a fatty acid + H(+)</text>
        <dbReference type="Rhea" id="RHEA:32731"/>
        <dbReference type="ChEBI" id="CHEBI:15377"/>
        <dbReference type="ChEBI" id="CHEBI:15378"/>
        <dbReference type="ChEBI" id="CHEBI:17408"/>
        <dbReference type="ChEBI" id="CHEBI:18035"/>
        <dbReference type="ChEBI" id="CHEBI:28868"/>
    </reaction>
</comment>
<evidence type="ECO:0000256" key="3">
    <source>
        <dbReference type="ARBA" id="ARBA00047591"/>
    </source>
</evidence>
<dbReference type="SUPFAM" id="SSF53474">
    <property type="entry name" value="alpha/beta-Hydrolases"/>
    <property type="match status" value="1"/>
</dbReference>
<sequence length="402" mass="44191">MQAPLPIPPITLHEAKQNIAVRHLEQLANLSLTREPSTAEPGPESEIPHGLFGSSSPYDDLVEWSKENAPQIKEAVKNRAFGGPDGSPINWTNAFLPFMESATVYLRDSAKVVEATEAYKREDFETAFKLLDESTKQIQEIAALWGMKFQLLCDLTESSSTWGSGPYCGAFYSDDPAAPFIGVGFKGTNIWNWKDLITDINTTVVQAAEGNLYNTQVSDGVYSGLFGRHDPGRAIDLIRQGINDLIPNIPNEHGKEVVTHVTGHSLGGSYSNLCYTQFTIPGVLPPMGVLGDLYTFGCPRIGYKDFAEAMRDHLGPHTGSAWRIGNKGDLVTQVPPVTPWTHDSPFNHVDAGYRLYESDKPELLPSEIGTLTSGPDIWPPSKMTFTPHYATTYYANLRKATS</sequence>